<dbReference type="EMBL" id="BTGU01000045">
    <property type="protein sequence ID" value="GMN53290.1"/>
    <property type="molecule type" value="Genomic_DNA"/>
</dbReference>
<evidence type="ECO:0000313" key="2">
    <source>
        <dbReference type="Proteomes" id="UP001187192"/>
    </source>
</evidence>
<proteinExistence type="predicted"/>
<evidence type="ECO:0000313" key="1">
    <source>
        <dbReference type="EMBL" id="GMN53290.1"/>
    </source>
</evidence>
<reference evidence="1" key="1">
    <citation type="submission" date="2023-07" db="EMBL/GenBank/DDBJ databases">
        <title>draft genome sequence of fig (Ficus carica).</title>
        <authorList>
            <person name="Takahashi T."/>
            <person name="Nishimura K."/>
        </authorList>
    </citation>
    <scope>NUCLEOTIDE SEQUENCE</scope>
</reference>
<keyword evidence="2" id="KW-1185">Reference proteome</keyword>
<dbReference type="Proteomes" id="UP001187192">
    <property type="component" value="Unassembled WGS sequence"/>
</dbReference>
<comment type="caution">
    <text evidence="1">The sequence shown here is derived from an EMBL/GenBank/DDBJ whole genome shotgun (WGS) entry which is preliminary data.</text>
</comment>
<dbReference type="AlphaFoldDB" id="A0AA88DCT4"/>
<accession>A0AA88DCT4</accession>
<name>A0AA88DCT4_FICCA</name>
<protein>
    <submittedName>
        <fullName evidence="1">Uncharacterized protein</fullName>
    </submittedName>
</protein>
<sequence length="94" mass="10574">MPRGVTEGATMEKMTAKAKEMIAKPAGVIHIITGGPYIGEDTQRSQMQHSREAKEILHRTMMSLQEWPAKVAKQTATEITFSKEEAREVYFPQP</sequence>
<organism evidence="1 2">
    <name type="scientific">Ficus carica</name>
    <name type="common">Common fig</name>
    <dbReference type="NCBI Taxonomy" id="3494"/>
    <lineage>
        <taxon>Eukaryota</taxon>
        <taxon>Viridiplantae</taxon>
        <taxon>Streptophyta</taxon>
        <taxon>Embryophyta</taxon>
        <taxon>Tracheophyta</taxon>
        <taxon>Spermatophyta</taxon>
        <taxon>Magnoliopsida</taxon>
        <taxon>eudicotyledons</taxon>
        <taxon>Gunneridae</taxon>
        <taxon>Pentapetalae</taxon>
        <taxon>rosids</taxon>
        <taxon>fabids</taxon>
        <taxon>Rosales</taxon>
        <taxon>Moraceae</taxon>
        <taxon>Ficeae</taxon>
        <taxon>Ficus</taxon>
    </lineage>
</organism>
<gene>
    <name evidence="1" type="ORF">TIFTF001_022435</name>
</gene>